<dbReference type="Proteomes" id="UP001497457">
    <property type="component" value="Chromosome 36b"/>
</dbReference>
<dbReference type="InterPro" id="IPR055411">
    <property type="entry name" value="LRR_FXL15/At3g58940/PEG3-like"/>
</dbReference>
<reference evidence="5" key="1">
    <citation type="submission" date="2024-06" db="EMBL/GenBank/DDBJ databases">
        <authorList>
            <person name="Ryan C."/>
        </authorList>
    </citation>
    <scope>NUCLEOTIDE SEQUENCE [LARGE SCALE GENOMIC DNA]</scope>
</reference>
<evidence type="ECO:0008006" key="6">
    <source>
        <dbReference type="Google" id="ProtNLM"/>
    </source>
</evidence>
<dbReference type="Pfam" id="PF08387">
    <property type="entry name" value="FBD"/>
    <property type="match status" value="1"/>
</dbReference>
<dbReference type="SUPFAM" id="SSF52047">
    <property type="entry name" value="RNI-like"/>
    <property type="match status" value="1"/>
</dbReference>
<feature type="domain" description="FBD" evidence="2">
    <location>
        <begin position="383"/>
        <end position="421"/>
    </location>
</feature>
<reference evidence="4 5" key="2">
    <citation type="submission" date="2024-10" db="EMBL/GenBank/DDBJ databases">
        <authorList>
            <person name="Ryan C."/>
        </authorList>
    </citation>
    <scope>NUCLEOTIDE SEQUENCE [LARGE SCALE GENOMIC DNA]</scope>
</reference>
<proteinExistence type="predicted"/>
<evidence type="ECO:0000259" key="2">
    <source>
        <dbReference type="Pfam" id="PF08387"/>
    </source>
</evidence>
<dbReference type="SUPFAM" id="SSF81383">
    <property type="entry name" value="F-box domain"/>
    <property type="match status" value="1"/>
</dbReference>
<evidence type="ECO:0000256" key="1">
    <source>
        <dbReference type="SAM" id="MobiDB-lite"/>
    </source>
</evidence>
<sequence length="484" mass="53720">MHLPSSAPVGTNAPLHIGPTSEPSEESHGQEPLPGAAARGEGEDAGGVDYISRLPDAILGEIISLLPTKAGVRTQTLASRWRRLWLTAPLNLDLSDADVYEEALSSLIYWVLGTHPGPARRFSIPLRDLSLCPAAVDAWLRSKALDNLQELELEIQSHGHGCRLPLRDVPKPVSYASPCPCYTQGGRRLPLLASAFRFSATLHVATISKCCIVDGMVEALRFPQLRQLALEGVEISEGSLHSIIAGCPVVECLLLKSIHCSHGFSLRINSPSLISFGFCLSLRELIIEDAPSLKRLLHLSDRMIDHVSIISAPNLEIVGSIYESNYPKLTVKSLAIDNDKLDLELVINLVRCFPHLENLYIKTSNESGGKNLWRRKYHNGDIKYLDIRLKTIVLTNYRGIKSQASFATFFIFNAKMLQVMRFEGGPYKDDAEFIARQQRLLQLEKRASRSARFEFSTSICHCDDLAHIKHVHDLSKADPFKCTC</sequence>
<dbReference type="InterPro" id="IPR036047">
    <property type="entry name" value="F-box-like_dom_sf"/>
</dbReference>
<dbReference type="AlphaFoldDB" id="A0ABC9E794"/>
<dbReference type="InterPro" id="IPR055302">
    <property type="entry name" value="F-box_dom-containing"/>
</dbReference>
<feature type="region of interest" description="Disordered" evidence="1">
    <location>
        <begin position="1"/>
        <end position="44"/>
    </location>
</feature>
<evidence type="ECO:0000313" key="4">
    <source>
        <dbReference type="EMBL" id="CAL5052237.1"/>
    </source>
</evidence>
<protein>
    <recommendedName>
        <fullName evidence="6">FBD domain-containing protein</fullName>
    </recommendedName>
</protein>
<gene>
    <name evidence="4" type="ORF">URODEC1_LOCUS92599</name>
</gene>
<evidence type="ECO:0000259" key="3">
    <source>
        <dbReference type="Pfam" id="PF24758"/>
    </source>
</evidence>
<dbReference type="InterPro" id="IPR006566">
    <property type="entry name" value="FBD"/>
</dbReference>
<dbReference type="EMBL" id="OZ075146">
    <property type="protein sequence ID" value="CAL5052237.1"/>
    <property type="molecule type" value="Genomic_DNA"/>
</dbReference>
<keyword evidence="5" id="KW-1185">Reference proteome</keyword>
<accession>A0ABC9E794</accession>
<dbReference type="PANTHER" id="PTHR32141:SF179">
    <property type="entry name" value="F-BOX DOMAIN-CONTAINING PROTEIN"/>
    <property type="match status" value="1"/>
</dbReference>
<evidence type="ECO:0000313" key="5">
    <source>
        <dbReference type="Proteomes" id="UP001497457"/>
    </source>
</evidence>
<dbReference type="Pfam" id="PF24758">
    <property type="entry name" value="LRR_At5g56370"/>
    <property type="match status" value="1"/>
</dbReference>
<feature type="domain" description="F-box/LRR-repeat protein 15/At3g58940/PEG3-like LRR" evidence="3">
    <location>
        <begin position="187"/>
        <end position="333"/>
    </location>
</feature>
<name>A0ABC9E794_9POAL</name>
<organism evidence="4 5">
    <name type="scientific">Urochloa decumbens</name>
    <dbReference type="NCBI Taxonomy" id="240449"/>
    <lineage>
        <taxon>Eukaryota</taxon>
        <taxon>Viridiplantae</taxon>
        <taxon>Streptophyta</taxon>
        <taxon>Embryophyta</taxon>
        <taxon>Tracheophyta</taxon>
        <taxon>Spermatophyta</taxon>
        <taxon>Magnoliopsida</taxon>
        <taxon>Liliopsida</taxon>
        <taxon>Poales</taxon>
        <taxon>Poaceae</taxon>
        <taxon>PACMAD clade</taxon>
        <taxon>Panicoideae</taxon>
        <taxon>Panicodae</taxon>
        <taxon>Paniceae</taxon>
        <taxon>Melinidinae</taxon>
        <taxon>Urochloa</taxon>
    </lineage>
</organism>
<dbReference type="PANTHER" id="PTHR32141">
    <property type="match status" value="1"/>
</dbReference>